<keyword evidence="1" id="KW-1133">Transmembrane helix</keyword>
<dbReference type="OrthoDB" id="5340195at2759"/>
<dbReference type="PANTHER" id="PTHR35041:SF3">
    <property type="entry name" value="FORMYLMETHIONINE DEFORMYLASE-LIKE PROTEIN"/>
    <property type="match status" value="1"/>
</dbReference>
<protein>
    <submittedName>
        <fullName evidence="2">Uncharacterized protein</fullName>
    </submittedName>
</protein>
<sequence length="624" mass="69965">MMLRYGTALAYVTKASLVAAIIFGLKQQIWATFRRKNIQVSTIDSLFASVDDPHALLNLEMATKAKTAFALAVLIWIFPLLVILTPATLTVAQQTESVNTTCESVRTLNFDLERTRNWRNGHKINGLYESSPALWNCTLPMSGTVSDPYNATFFDYYTAPAPGMQRLVTLSVLQKRVIEMENVNALVCGNGWNCTYDITFEGPGYKCDEVARGIGDNRDSLARMNAPFNTGVLIPEGNFSYIAHTSLGEYAAIQMDVEPGGVPKEPAPYPPHLGAFRTEPVVWIGFADINDRSAPLPINNDNSTWSEFFTPRVIKCEHYVTRYTVQFKQTLGTQQTILKNRTYVRRLIDTDFVPGVDALDGTMDNVTATPKSNYILPLDVENYRFTAAYHAIGQLVRPYVNGTITNNPTNLPMQASDAVLTGLIDPRNFFVVENFMQQFQSFYEDVIWSIFSNPSFYHVSWARAPDQPSGTLNATSDNMLWPCTKTRVINKFVYRRRELWIAYTFAIVLAMAGVSLGAAAIAQNNHHPRDTRFSSIVAATRGTVLDEMPWKRSRWGEVPREVFKQKLEYGVIADGALEEQSQSLQSRDRENYFGFAPEGKVRSGLGSQGRGRLSALSFRSLEQQ</sequence>
<dbReference type="EMBL" id="CP042197">
    <property type="protein sequence ID" value="QDS75597.1"/>
    <property type="molecule type" value="Genomic_DNA"/>
</dbReference>
<feature type="transmembrane region" description="Helical" evidence="1">
    <location>
        <begin position="500"/>
        <end position="522"/>
    </location>
</feature>
<accession>A0A517LJ17</accession>
<keyword evidence="1" id="KW-0812">Transmembrane</keyword>
<evidence type="ECO:0000313" key="2">
    <source>
        <dbReference type="EMBL" id="QDS75597.1"/>
    </source>
</evidence>
<keyword evidence="1" id="KW-0472">Membrane</keyword>
<dbReference type="AlphaFoldDB" id="A0A517LJ17"/>
<evidence type="ECO:0000313" key="3">
    <source>
        <dbReference type="Proteomes" id="UP000316270"/>
    </source>
</evidence>
<evidence type="ECO:0000256" key="1">
    <source>
        <dbReference type="SAM" id="Phobius"/>
    </source>
</evidence>
<organism evidence="2 3">
    <name type="scientific">Venturia effusa</name>
    <dbReference type="NCBI Taxonomy" id="50376"/>
    <lineage>
        <taxon>Eukaryota</taxon>
        <taxon>Fungi</taxon>
        <taxon>Dikarya</taxon>
        <taxon>Ascomycota</taxon>
        <taxon>Pezizomycotina</taxon>
        <taxon>Dothideomycetes</taxon>
        <taxon>Pleosporomycetidae</taxon>
        <taxon>Venturiales</taxon>
        <taxon>Venturiaceae</taxon>
        <taxon>Venturia</taxon>
    </lineage>
</organism>
<feature type="transmembrane region" description="Helical" evidence="1">
    <location>
        <begin position="6"/>
        <end position="25"/>
    </location>
</feature>
<reference evidence="2 3" key="1">
    <citation type="submission" date="2019-07" db="EMBL/GenBank/DDBJ databases">
        <title>Finished genome of Venturia effusa.</title>
        <authorList>
            <person name="Young C.A."/>
            <person name="Cox M.P."/>
            <person name="Ganley A.R.D."/>
            <person name="David W.J."/>
        </authorList>
    </citation>
    <scope>NUCLEOTIDE SEQUENCE [LARGE SCALE GENOMIC DNA]</scope>
    <source>
        <strain evidence="3">albino</strain>
    </source>
</reference>
<keyword evidence="3" id="KW-1185">Reference proteome</keyword>
<gene>
    <name evidence="2" type="ORF">FKW77_006346</name>
</gene>
<dbReference type="PANTHER" id="PTHR35041">
    <property type="entry name" value="MEDIATOR OF RNA POLYMERASE II TRANSCRIPTION SUBUNIT 1"/>
    <property type="match status" value="1"/>
</dbReference>
<dbReference type="STRING" id="50376.A0A517LJ17"/>
<feature type="transmembrane region" description="Helical" evidence="1">
    <location>
        <begin position="68"/>
        <end position="89"/>
    </location>
</feature>
<proteinExistence type="predicted"/>
<dbReference type="Proteomes" id="UP000316270">
    <property type="component" value="Chromosome 13"/>
</dbReference>
<name>A0A517LJ17_9PEZI</name>